<dbReference type="GO" id="GO:0004359">
    <property type="term" value="F:glutaminase activity"/>
    <property type="evidence" value="ECO:0007669"/>
    <property type="project" value="UniProtKB-EC"/>
</dbReference>
<dbReference type="PROSITE" id="PS51273">
    <property type="entry name" value="GATASE_TYPE_1"/>
    <property type="match status" value="1"/>
</dbReference>
<proteinExistence type="inferred from homology"/>
<evidence type="ECO:0000256" key="9">
    <source>
        <dbReference type="ARBA" id="ARBA00047838"/>
    </source>
</evidence>
<feature type="active site" description="Nucleophile" evidence="11 12">
    <location>
        <position position="81"/>
    </location>
</feature>
<dbReference type="UniPathway" id="UPA00031">
    <property type="reaction ID" value="UER00010"/>
</dbReference>
<dbReference type="Pfam" id="PF00117">
    <property type="entry name" value="GATase"/>
    <property type="match status" value="1"/>
</dbReference>
<dbReference type="GO" id="GO:0000107">
    <property type="term" value="F:imidazoleglycerol-phosphate synthase activity"/>
    <property type="evidence" value="ECO:0007669"/>
    <property type="project" value="UniProtKB-UniRule"/>
</dbReference>
<dbReference type="InterPro" id="IPR010139">
    <property type="entry name" value="Imidazole-glycPsynth_HisH"/>
</dbReference>
<sequence length="208" mass="22658">MTGICVIDYGVGNVGSILNMFRKIGADAFASGNPEDVCKSDRLLLPGVGSYDFGMVQLAERGLDVAVKDFAATGKPVMGICLGMQLLGMSSEEGELPGLGLIPFDCKRFDFATMPDAADLKVPHMGWDTVALKREDPLFVAVPEPQRYYFVHSYYVRCKCDDDVVAECEYGVTFAAAVKRGNVSGTQFHPEKSHRFGMCLMKNFAESA</sequence>
<keyword evidence="15" id="KW-1185">Reference proteome</keyword>
<dbReference type="Gene3D" id="3.40.50.880">
    <property type="match status" value="1"/>
</dbReference>
<evidence type="ECO:0000256" key="4">
    <source>
        <dbReference type="ARBA" id="ARBA00022801"/>
    </source>
</evidence>
<evidence type="ECO:0000313" key="14">
    <source>
        <dbReference type="EMBL" id="MBC2889919.1"/>
    </source>
</evidence>
<comment type="catalytic activity">
    <reaction evidence="9 11">
        <text>5-[(5-phospho-1-deoxy-D-ribulos-1-ylimino)methylamino]-1-(5-phospho-beta-D-ribosyl)imidazole-4-carboxamide + L-glutamine = D-erythro-1-(imidazol-4-yl)glycerol 3-phosphate + 5-amino-1-(5-phospho-beta-D-ribosyl)imidazole-4-carboxamide + L-glutamate + H(+)</text>
        <dbReference type="Rhea" id="RHEA:24793"/>
        <dbReference type="ChEBI" id="CHEBI:15378"/>
        <dbReference type="ChEBI" id="CHEBI:29985"/>
        <dbReference type="ChEBI" id="CHEBI:58278"/>
        <dbReference type="ChEBI" id="CHEBI:58359"/>
        <dbReference type="ChEBI" id="CHEBI:58475"/>
        <dbReference type="ChEBI" id="CHEBI:58525"/>
        <dbReference type="EC" id="4.3.2.10"/>
    </reaction>
</comment>
<evidence type="ECO:0000256" key="8">
    <source>
        <dbReference type="ARBA" id="ARBA00025299"/>
    </source>
</evidence>
<accession>A0A842JL50</accession>
<dbReference type="GO" id="GO:0005737">
    <property type="term" value="C:cytoplasm"/>
    <property type="evidence" value="ECO:0007669"/>
    <property type="project" value="UniProtKB-SubCell"/>
</dbReference>
<dbReference type="HAMAP" id="MF_00278">
    <property type="entry name" value="HisH"/>
    <property type="match status" value="1"/>
</dbReference>
<evidence type="ECO:0000256" key="1">
    <source>
        <dbReference type="ARBA" id="ARBA00005091"/>
    </source>
</evidence>
<reference evidence="14 15" key="1">
    <citation type="submission" date="2020-08" db="EMBL/GenBank/DDBJ databases">
        <authorList>
            <person name="Liu C."/>
            <person name="Sun Q."/>
        </authorList>
    </citation>
    <scope>NUCLEOTIDE SEQUENCE [LARGE SCALE GENOMIC DNA]</scope>
    <source>
        <strain evidence="14 15">N22</strain>
    </source>
</reference>
<dbReference type="RefSeq" id="WP_185905683.1">
    <property type="nucleotide sequence ID" value="NZ_JACMSE010000008.1"/>
</dbReference>
<evidence type="ECO:0000256" key="11">
    <source>
        <dbReference type="HAMAP-Rule" id="MF_00278"/>
    </source>
</evidence>
<dbReference type="InterPro" id="IPR017926">
    <property type="entry name" value="GATASE"/>
</dbReference>
<comment type="pathway">
    <text evidence="1 11">Amino-acid biosynthesis; L-histidine biosynthesis; L-histidine from 5-phospho-alpha-D-ribose 1-diphosphate: step 5/9.</text>
</comment>
<evidence type="ECO:0000259" key="13">
    <source>
        <dbReference type="Pfam" id="PF00117"/>
    </source>
</evidence>
<dbReference type="PANTHER" id="PTHR42701">
    <property type="entry name" value="IMIDAZOLE GLYCEROL PHOSPHATE SYNTHASE SUBUNIT HISH"/>
    <property type="match status" value="1"/>
</dbReference>
<evidence type="ECO:0000256" key="12">
    <source>
        <dbReference type="PIRSR" id="PIRSR000495-1"/>
    </source>
</evidence>
<evidence type="ECO:0000256" key="6">
    <source>
        <dbReference type="ARBA" id="ARBA00023102"/>
    </source>
</evidence>
<dbReference type="InterPro" id="IPR029062">
    <property type="entry name" value="Class_I_gatase-like"/>
</dbReference>
<dbReference type="GO" id="GO:0000105">
    <property type="term" value="P:L-histidine biosynthetic process"/>
    <property type="evidence" value="ECO:0007669"/>
    <property type="project" value="UniProtKB-UniRule"/>
</dbReference>
<dbReference type="EC" id="3.5.1.2" evidence="11"/>
<name>A0A842JL50_9ACTN</name>
<dbReference type="NCBIfam" id="TIGR01855">
    <property type="entry name" value="IMP_synth_hisH"/>
    <property type="match status" value="1"/>
</dbReference>
<organism evidence="14 15">
    <name type="scientific">Gordonibacter massiliensis</name>
    <name type="common">ex Traore et al. 2017</name>
    <dbReference type="NCBI Taxonomy" id="1841863"/>
    <lineage>
        <taxon>Bacteria</taxon>
        <taxon>Bacillati</taxon>
        <taxon>Actinomycetota</taxon>
        <taxon>Coriobacteriia</taxon>
        <taxon>Eggerthellales</taxon>
        <taxon>Eggerthellaceae</taxon>
        <taxon>Gordonibacter</taxon>
    </lineage>
</organism>
<evidence type="ECO:0000313" key="15">
    <source>
        <dbReference type="Proteomes" id="UP000587396"/>
    </source>
</evidence>
<keyword evidence="3 11" id="KW-0028">Amino-acid biosynthesis</keyword>
<comment type="subunit">
    <text evidence="2 11">Heterodimer of HisH and HisF.</text>
</comment>
<evidence type="ECO:0000256" key="2">
    <source>
        <dbReference type="ARBA" id="ARBA00011152"/>
    </source>
</evidence>
<keyword evidence="11" id="KW-0963">Cytoplasm</keyword>
<keyword evidence="5 11" id="KW-0315">Glutamine amidotransferase</keyword>
<comment type="function">
    <text evidence="8 11">IGPS catalyzes the conversion of PRFAR and glutamine to IGP, AICAR and glutamate. The HisH subunit catalyzes the hydrolysis of glutamine to glutamate and ammonia as part of the synthesis of IGP and AICAR. The resulting ammonia molecule is channeled to the active site of HisF.</text>
</comment>
<feature type="active site" evidence="11 12">
    <location>
        <position position="191"/>
    </location>
</feature>
<dbReference type="EMBL" id="JACMSE010000008">
    <property type="protein sequence ID" value="MBC2889919.1"/>
    <property type="molecule type" value="Genomic_DNA"/>
</dbReference>
<evidence type="ECO:0000256" key="5">
    <source>
        <dbReference type="ARBA" id="ARBA00022962"/>
    </source>
</evidence>
<feature type="active site" evidence="11 12">
    <location>
        <position position="189"/>
    </location>
</feature>
<evidence type="ECO:0000256" key="3">
    <source>
        <dbReference type="ARBA" id="ARBA00022605"/>
    </source>
</evidence>
<dbReference type="EC" id="4.3.2.10" evidence="11"/>
<dbReference type="PANTHER" id="PTHR42701:SF1">
    <property type="entry name" value="IMIDAZOLE GLYCEROL PHOSPHATE SYNTHASE SUBUNIT HISH"/>
    <property type="match status" value="1"/>
</dbReference>
<dbReference type="CDD" id="cd01748">
    <property type="entry name" value="GATase1_IGP_Synthase"/>
    <property type="match status" value="1"/>
</dbReference>
<evidence type="ECO:0000256" key="7">
    <source>
        <dbReference type="ARBA" id="ARBA00023239"/>
    </source>
</evidence>
<dbReference type="PIRSF" id="PIRSF000495">
    <property type="entry name" value="Amidotransf_hisH"/>
    <property type="match status" value="1"/>
</dbReference>
<evidence type="ECO:0000256" key="10">
    <source>
        <dbReference type="ARBA" id="ARBA00049534"/>
    </source>
</evidence>
<keyword evidence="6 11" id="KW-0368">Histidine biosynthesis</keyword>
<comment type="catalytic activity">
    <reaction evidence="10 11">
        <text>L-glutamine + H2O = L-glutamate + NH4(+)</text>
        <dbReference type="Rhea" id="RHEA:15889"/>
        <dbReference type="ChEBI" id="CHEBI:15377"/>
        <dbReference type="ChEBI" id="CHEBI:28938"/>
        <dbReference type="ChEBI" id="CHEBI:29985"/>
        <dbReference type="ChEBI" id="CHEBI:58359"/>
        <dbReference type="EC" id="3.5.1.2"/>
    </reaction>
</comment>
<dbReference type="AlphaFoldDB" id="A0A842JL50"/>
<keyword evidence="4 11" id="KW-0378">Hydrolase</keyword>
<dbReference type="Proteomes" id="UP000587396">
    <property type="component" value="Unassembled WGS sequence"/>
</dbReference>
<comment type="caution">
    <text evidence="14">The sequence shown here is derived from an EMBL/GenBank/DDBJ whole genome shotgun (WGS) entry which is preliminary data.</text>
</comment>
<comment type="subcellular location">
    <subcellularLocation>
        <location evidence="11">Cytoplasm</location>
    </subcellularLocation>
</comment>
<keyword evidence="7 11" id="KW-0456">Lyase</keyword>
<gene>
    <name evidence="11 14" type="primary">hisH</name>
    <name evidence="14" type="ORF">H7313_11280</name>
</gene>
<dbReference type="SUPFAM" id="SSF52317">
    <property type="entry name" value="Class I glutamine amidotransferase-like"/>
    <property type="match status" value="1"/>
</dbReference>
<protein>
    <recommendedName>
        <fullName evidence="11">Imidazole glycerol phosphate synthase subunit HisH</fullName>
        <ecNumber evidence="11">4.3.2.10</ecNumber>
    </recommendedName>
    <alternativeName>
        <fullName evidence="11">IGP synthase glutaminase subunit</fullName>
        <ecNumber evidence="11">3.5.1.2</ecNumber>
    </alternativeName>
    <alternativeName>
        <fullName evidence="11">IGP synthase subunit HisH</fullName>
    </alternativeName>
    <alternativeName>
        <fullName evidence="11">ImGP synthase subunit HisH</fullName>
        <shortName evidence="11">IGPS subunit HisH</shortName>
    </alternativeName>
</protein>
<dbReference type="GO" id="GO:0016829">
    <property type="term" value="F:lyase activity"/>
    <property type="evidence" value="ECO:0007669"/>
    <property type="project" value="UniProtKB-KW"/>
</dbReference>
<dbReference type="PROSITE" id="PS51274">
    <property type="entry name" value="GATASE_COBBQ"/>
    <property type="match status" value="1"/>
</dbReference>
<feature type="domain" description="Glutamine amidotransferase" evidence="13">
    <location>
        <begin position="6"/>
        <end position="204"/>
    </location>
</feature>